<organism evidence="1 2">
    <name type="scientific">Bacillus songklensis</name>
    <dbReference type="NCBI Taxonomy" id="1069116"/>
    <lineage>
        <taxon>Bacteria</taxon>
        <taxon>Bacillati</taxon>
        <taxon>Bacillota</taxon>
        <taxon>Bacilli</taxon>
        <taxon>Bacillales</taxon>
        <taxon>Bacillaceae</taxon>
        <taxon>Bacillus</taxon>
    </lineage>
</organism>
<gene>
    <name evidence="1" type="ORF">ACFOU2_24570</name>
</gene>
<sequence>MTNVELYRPNENFSRAQFASFVYRALAAQRGEIKEVAPAVKGLSYVKAADKVTILFTEPLSTVGTLTLREVVPVTTRSK</sequence>
<keyword evidence="2" id="KW-1185">Reference proteome</keyword>
<proteinExistence type="predicted"/>
<dbReference type="EMBL" id="JBHRZT010000073">
    <property type="protein sequence ID" value="MFC3886493.1"/>
    <property type="molecule type" value="Genomic_DNA"/>
</dbReference>
<dbReference type="RefSeq" id="WP_377918913.1">
    <property type="nucleotide sequence ID" value="NZ_JBHRZT010000073.1"/>
</dbReference>
<accession>A0ABV8B8K2</accession>
<reference evidence="2" key="1">
    <citation type="journal article" date="2019" name="Int. J. Syst. Evol. Microbiol.">
        <title>The Global Catalogue of Microorganisms (GCM) 10K type strain sequencing project: providing services to taxonomists for standard genome sequencing and annotation.</title>
        <authorList>
            <consortium name="The Broad Institute Genomics Platform"/>
            <consortium name="The Broad Institute Genome Sequencing Center for Infectious Disease"/>
            <person name="Wu L."/>
            <person name="Ma J."/>
        </authorList>
    </citation>
    <scope>NUCLEOTIDE SEQUENCE [LARGE SCALE GENOMIC DNA]</scope>
    <source>
        <strain evidence="2">CCUG 61889</strain>
    </source>
</reference>
<comment type="caution">
    <text evidence="1">The sequence shown here is derived from an EMBL/GenBank/DDBJ whole genome shotgun (WGS) entry which is preliminary data.</text>
</comment>
<evidence type="ECO:0000313" key="1">
    <source>
        <dbReference type="EMBL" id="MFC3886493.1"/>
    </source>
</evidence>
<evidence type="ECO:0008006" key="3">
    <source>
        <dbReference type="Google" id="ProtNLM"/>
    </source>
</evidence>
<dbReference type="Proteomes" id="UP001595752">
    <property type="component" value="Unassembled WGS sequence"/>
</dbReference>
<protein>
    <recommendedName>
        <fullName evidence="3">SLH domain-containing protein</fullName>
    </recommendedName>
</protein>
<name>A0ABV8B8K2_9BACI</name>
<evidence type="ECO:0000313" key="2">
    <source>
        <dbReference type="Proteomes" id="UP001595752"/>
    </source>
</evidence>